<evidence type="ECO:0000256" key="1">
    <source>
        <dbReference type="SAM" id="Phobius"/>
    </source>
</evidence>
<feature type="transmembrane region" description="Helical" evidence="1">
    <location>
        <begin position="206"/>
        <end position="224"/>
    </location>
</feature>
<feature type="transmembrane region" description="Helical" evidence="1">
    <location>
        <begin position="182"/>
        <end position="200"/>
    </location>
</feature>
<feature type="transmembrane region" description="Helical" evidence="1">
    <location>
        <begin position="145"/>
        <end position="170"/>
    </location>
</feature>
<comment type="caution">
    <text evidence="2">The sequence shown here is derived from an EMBL/GenBank/DDBJ whole genome shotgun (WGS) entry which is preliminary data.</text>
</comment>
<gene>
    <name evidence="2" type="ORF">GCM10010528_11960</name>
</gene>
<evidence type="ECO:0000313" key="2">
    <source>
        <dbReference type="EMBL" id="GAA3032385.1"/>
    </source>
</evidence>
<keyword evidence="1" id="KW-0812">Transmembrane</keyword>
<dbReference type="EMBL" id="BAAAVS010000019">
    <property type="protein sequence ID" value="GAA3032385.1"/>
    <property type="molecule type" value="Genomic_DNA"/>
</dbReference>
<evidence type="ECO:0000313" key="3">
    <source>
        <dbReference type="Proteomes" id="UP001501035"/>
    </source>
</evidence>
<evidence type="ECO:0008006" key="4">
    <source>
        <dbReference type="Google" id="ProtNLM"/>
    </source>
</evidence>
<organism evidence="2 3">
    <name type="scientific">Gordonia defluvii</name>
    <dbReference type="NCBI Taxonomy" id="283718"/>
    <lineage>
        <taxon>Bacteria</taxon>
        <taxon>Bacillati</taxon>
        <taxon>Actinomycetota</taxon>
        <taxon>Actinomycetes</taxon>
        <taxon>Mycobacteriales</taxon>
        <taxon>Gordoniaceae</taxon>
        <taxon>Gordonia</taxon>
    </lineage>
</organism>
<keyword evidence="1" id="KW-0472">Membrane</keyword>
<accession>A0ABP6L4H1</accession>
<feature type="transmembrane region" description="Helical" evidence="1">
    <location>
        <begin position="72"/>
        <end position="92"/>
    </location>
</feature>
<feature type="transmembrane region" description="Helical" evidence="1">
    <location>
        <begin position="31"/>
        <end position="52"/>
    </location>
</feature>
<name>A0ABP6L4H1_9ACTN</name>
<proteinExistence type="predicted"/>
<sequence>MSRHERVGAGTDAAGWAPAPAVPAALTTPRMAGLVGVAFAFLFGAVLVLMHGSLTTEMGADVLTAGGSRTRLGIATMLMPFAGIAFLWFIAVVRDGMGRAEDRFYSTVFLGSGLVFLAIMFVAMALAAGLIVASQHGESPLPVGVTHFGAGVAVAASKTYALRMGAVFMISLATIWRKTDLMPRWLVLVTYVSALALLAISDLSAWITLAFPVWVLVVSVVILLRPGRTGAPAVVPADG</sequence>
<feature type="transmembrane region" description="Helical" evidence="1">
    <location>
        <begin position="104"/>
        <end position="133"/>
    </location>
</feature>
<protein>
    <recommendedName>
        <fullName evidence="4">DUF4386 family protein</fullName>
    </recommendedName>
</protein>
<dbReference type="Proteomes" id="UP001501035">
    <property type="component" value="Unassembled WGS sequence"/>
</dbReference>
<reference evidence="3" key="1">
    <citation type="journal article" date="2019" name="Int. J. Syst. Evol. Microbiol.">
        <title>The Global Catalogue of Microorganisms (GCM) 10K type strain sequencing project: providing services to taxonomists for standard genome sequencing and annotation.</title>
        <authorList>
            <consortium name="The Broad Institute Genomics Platform"/>
            <consortium name="The Broad Institute Genome Sequencing Center for Infectious Disease"/>
            <person name="Wu L."/>
            <person name="Ma J."/>
        </authorList>
    </citation>
    <scope>NUCLEOTIDE SEQUENCE [LARGE SCALE GENOMIC DNA]</scope>
    <source>
        <strain evidence="3">JCM 14234</strain>
    </source>
</reference>
<keyword evidence="1" id="KW-1133">Transmembrane helix</keyword>
<keyword evidence="3" id="KW-1185">Reference proteome</keyword>